<dbReference type="Proteomes" id="UP000009168">
    <property type="component" value="Unassembled WGS sequence"/>
</dbReference>
<dbReference type="EMBL" id="GG662636">
    <property type="protein sequence ID" value="EWS73429.1"/>
    <property type="molecule type" value="Genomic_DNA"/>
</dbReference>
<accession>W7XIM5</accession>
<sequence length="390" mass="45514">MKQSTQITIEKCKQNIGDSDFDDQQRKLTSISKDIQLDELRKKEKQTEDSDKQIISLNQNLQSSQNPKNICATDDYCQQKINCDDQLPKQPQILDVQMSKVDVFQKVEVNLVEQRKKDQVNFEECYEKLKQMHLLKVAGDKQQRYYTTCESLCHTYVGFSCCYFISKRKSDLDQQGIAISIYFKQLKGLILLCFCYFLLSIPVTYLYVQTAINSNMTKFNSYSSYFAYTFAGVWGYDVWQCEMGNYQDLLSKSESIFQCQTGQFDVKFSVVGLMFPSNSTNYYGCQFAQIENLITECNKISQKYLENKCQNQKECLINYNDIIQEYFQSTDSCKSMLQSYQIFISMPCKNSYMDFGSFQISKMNLSIFIIIVDIVIFYVFLISVFAQITF</sequence>
<keyword evidence="1 2" id="KW-0812">Transmembrane</keyword>
<gene>
    <name evidence="2" type="ORF">TTHERM_000666849</name>
</gene>
<dbReference type="InParanoid" id="W7XIM5"/>
<proteinExistence type="predicted"/>
<evidence type="ECO:0000313" key="3">
    <source>
        <dbReference type="Proteomes" id="UP000009168"/>
    </source>
</evidence>
<keyword evidence="3" id="KW-1185">Reference proteome</keyword>
<dbReference type="AlphaFoldDB" id="W7XIM5"/>
<evidence type="ECO:0000313" key="2">
    <source>
        <dbReference type="EMBL" id="EWS73429.1"/>
    </source>
</evidence>
<feature type="transmembrane region" description="Helical" evidence="1">
    <location>
        <begin position="189"/>
        <end position="208"/>
    </location>
</feature>
<evidence type="ECO:0000256" key="1">
    <source>
        <dbReference type="SAM" id="Phobius"/>
    </source>
</evidence>
<dbReference type="GeneID" id="24440111"/>
<protein>
    <submittedName>
        <fullName evidence="2">Transmembrane protein, putative</fullName>
    </submittedName>
</protein>
<keyword evidence="1" id="KW-0472">Membrane</keyword>
<keyword evidence="1" id="KW-1133">Transmembrane helix</keyword>
<name>W7XIM5_TETTS</name>
<dbReference type="KEGG" id="tet:TTHERM_000666849"/>
<reference evidence="3" key="1">
    <citation type="journal article" date="2006" name="PLoS Biol.">
        <title>Macronuclear genome sequence of the ciliate Tetrahymena thermophila, a model eukaryote.</title>
        <authorList>
            <person name="Eisen J.A."/>
            <person name="Coyne R.S."/>
            <person name="Wu M."/>
            <person name="Wu D."/>
            <person name="Thiagarajan M."/>
            <person name="Wortman J.R."/>
            <person name="Badger J.H."/>
            <person name="Ren Q."/>
            <person name="Amedeo P."/>
            <person name="Jones K.M."/>
            <person name="Tallon L.J."/>
            <person name="Delcher A.L."/>
            <person name="Salzberg S.L."/>
            <person name="Silva J.C."/>
            <person name="Haas B.J."/>
            <person name="Majoros W.H."/>
            <person name="Farzad M."/>
            <person name="Carlton J.M."/>
            <person name="Smith R.K. Jr."/>
            <person name="Garg J."/>
            <person name="Pearlman R.E."/>
            <person name="Karrer K.M."/>
            <person name="Sun L."/>
            <person name="Manning G."/>
            <person name="Elde N.C."/>
            <person name="Turkewitz A.P."/>
            <person name="Asai D.J."/>
            <person name="Wilkes D.E."/>
            <person name="Wang Y."/>
            <person name="Cai H."/>
            <person name="Collins K."/>
            <person name="Stewart B.A."/>
            <person name="Lee S.R."/>
            <person name="Wilamowska K."/>
            <person name="Weinberg Z."/>
            <person name="Ruzzo W.L."/>
            <person name="Wloga D."/>
            <person name="Gaertig J."/>
            <person name="Frankel J."/>
            <person name="Tsao C.-C."/>
            <person name="Gorovsky M.A."/>
            <person name="Keeling P.J."/>
            <person name="Waller R.F."/>
            <person name="Patron N.J."/>
            <person name="Cherry J.M."/>
            <person name="Stover N.A."/>
            <person name="Krieger C.J."/>
            <person name="del Toro C."/>
            <person name="Ryder H.F."/>
            <person name="Williamson S.C."/>
            <person name="Barbeau R.A."/>
            <person name="Hamilton E.P."/>
            <person name="Orias E."/>
        </authorList>
    </citation>
    <scope>NUCLEOTIDE SEQUENCE [LARGE SCALE GENOMIC DNA]</scope>
    <source>
        <strain evidence="3">SB210</strain>
    </source>
</reference>
<feature type="transmembrane region" description="Helical" evidence="1">
    <location>
        <begin position="365"/>
        <end position="388"/>
    </location>
</feature>
<dbReference type="RefSeq" id="XP_012654045.1">
    <property type="nucleotide sequence ID" value="XM_012798591.1"/>
</dbReference>
<organism evidence="2 3">
    <name type="scientific">Tetrahymena thermophila (strain SB210)</name>
    <dbReference type="NCBI Taxonomy" id="312017"/>
    <lineage>
        <taxon>Eukaryota</taxon>
        <taxon>Sar</taxon>
        <taxon>Alveolata</taxon>
        <taxon>Ciliophora</taxon>
        <taxon>Intramacronucleata</taxon>
        <taxon>Oligohymenophorea</taxon>
        <taxon>Hymenostomatida</taxon>
        <taxon>Tetrahymenina</taxon>
        <taxon>Tetrahymenidae</taxon>
        <taxon>Tetrahymena</taxon>
    </lineage>
</organism>